<reference evidence="3" key="1">
    <citation type="submission" date="2021-03" db="EMBL/GenBank/DDBJ databases">
        <title>Alkalibacter marinus sp. nov., isolated from tidal flat sediment.</title>
        <authorList>
            <person name="Namirimu T."/>
            <person name="Yang J.-A."/>
            <person name="Yang S.-H."/>
            <person name="Kim Y.-J."/>
            <person name="Kwon K.K."/>
        </authorList>
    </citation>
    <scope>NUCLEOTIDE SEQUENCE</scope>
    <source>
        <strain evidence="3">ES005</strain>
    </source>
</reference>
<name>A0A974XGI9_9FIRM</name>
<feature type="domain" description="Fibronectin type-III" evidence="2">
    <location>
        <begin position="329"/>
        <end position="422"/>
    </location>
</feature>
<dbReference type="Proteomes" id="UP000663499">
    <property type="component" value="Chromosome"/>
</dbReference>
<feature type="region of interest" description="Disordered" evidence="1">
    <location>
        <begin position="436"/>
        <end position="465"/>
    </location>
</feature>
<dbReference type="PROSITE" id="PS50853">
    <property type="entry name" value="FN3"/>
    <property type="match status" value="4"/>
</dbReference>
<evidence type="ECO:0000313" key="4">
    <source>
        <dbReference type="Proteomes" id="UP000663499"/>
    </source>
</evidence>
<dbReference type="InterPro" id="IPR003961">
    <property type="entry name" value="FN3_dom"/>
</dbReference>
<evidence type="ECO:0000313" key="3">
    <source>
        <dbReference type="EMBL" id="QSX08225.1"/>
    </source>
</evidence>
<dbReference type="EMBL" id="CP071444">
    <property type="protein sequence ID" value="QSX08225.1"/>
    <property type="molecule type" value="Genomic_DNA"/>
</dbReference>
<dbReference type="RefSeq" id="WP_207299567.1">
    <property type="nucleotide sequence ID" value="NZ_CP071444.1"/>
</dbReference>
<evidence type="ECO:0000259" key="2">
    <source>
        <dbReference type="PROSITE" id="PS50853"/>
    </source>
</evidence>
<dbReference type="AlphaFoldDB" id="A0A974XGI9"/>
<dbReference type="InterPro" id="IPR036116">
    <property type="entry name" value="FN3_sf"/>
</dbReference>
<dbReference type="SMART" id="SM00060">
    <property type="entry name" value="FN3"/>
    <property type="match status" value="4"/>
</dbReference>
<dbReference type="Gene3D" id="2.60.40.10">
    <property type="entry name" value="Immunoglobulins"/>
    <property type="match status" value="4"/>
</dbReference>
<feature type="domain" description="Fibronectin type-III" evidence="2">
    <location>
        <begin position="230"/>
        <end position="323"/>
    </location>
</feature>
<gene>
    <name evidence="3" type="ORF">J0B03_10570</name>
</gene>
<dbReference type="KEGG" id="alka:J0B03_10570"/>
<keyword evidence="4" id="KW-1185">Reference proteome</keyword>
<dbReference type="InterPro" id="IPR013783">
    <property type="entry name" value="Ig-like_fold"/>
</dbReference>
<organism evidence="3 4">
    <name type="scientific">Alkalibacter rhizosphaerae</name>
    <dbReference type="NCBI Taxonomy" id="2815577"/>
    <lineage>
        <taxon>Bacteria</taxon>
        <taxon>Bacillati</taxon>
        <taxon>Bacillota</taxon>
        <taxon>Clostridia</taxon>
        <taxon>Eubacteriales</taxon>
        <taxon>Eubacteriaceae</taxon>
        <taxon>Alkalibacter</taxon>
    </lineage>
</organism>
<feature type="domain" description="Fibronectin type-III" evidence="2">
    <location>
        <begin position="32"/>
        <end position="125"/>
    </location>
</feature>
<feature type="region of interest" description="Disordered" evidence="1">
    <location>
        <begin position="501"/>
        <end position="528"/>
    </location>
</feature>
<feature type="domain" description="Fibronectin type-III" evidence="2">
    <location>
        <begin position="131"/>
        <end position="224"/>
    </location>
</feature>
<accession>A0A974XGI9</accession>
<sequence length="684" mass="73378">MEKIFAKSIKLVSVLIIVLILFIQSSVFAISVPGSMTVSAKSTYAAGESIVFNWTASSGATKYGLSVWKEPYGNDQYLVFDNYVTGTSKNIGSLPAGKYCVQMKPYNSAGGGPNSNVVYFTVQSSQPTVSVPGSMTVTAKSTYAAGESIVFNWTASSGAAKYGLSVWKEPYGNDQYLVFDNYVTGTSKNIGSLPAGKYCVQMKPYNSAGGGPNSNVVYFTVQSSQPTVTVPGSMTVSAKSTYAAGESVVFNWTASSGATKYGLSVWKEPYGNDQYLVFDNYVTGTSKNIGSLPAGKYCVQMKPYNSAGGGPNSNVVYFTVQSSQPTVTVPGSMTVSAKSTYAAGESVVFNWTASSGAAKYGLSVWKEPYGNDQYLVFDNYVTGTSKNIGSLPAGRYCVQMKPYNSAGGGPNSNVVYFTVYEKATMKNPLVQEEEPIGKYIPPPVKTTNDSKETSESVNNDSDETISDAAKESKNIFDFVSEKISVSVSKVISWIKGFFNSNDDKESTPTQTPKPSLIPEKEQINSDVPEQNVEPDLINERIAEVAETYANGTWGGQCKAFVNSVVSKASDGKISVGNGYQNAFARAGGIEINPQDAVRGDIIQVTPAGSDGSSVYDMYDKNDPSKQLHTAIILSNSGGGNFWVIDSNTFYSKLNPVMTPELVFRHSYNPYSSAAGSIIKIWRLN</sequence>
<evidence type="ECO:0000256" key="1">
    <source>
        <dbReference type="SAM" id="MobiDB-lite"/>
    </source>
</evidence>
<dbReference type="SUPFAM" id="SSF49265">
    <property type="entry name" value="Fibronectin type III"/>
    <property type="match status" value="2"/>
</dbReference>
<protein>
    <submittedName>
        <fullName evidence="3">CHAP domain-containing protein</fullName>
    </submittedName>
</protein>
<proteinExistence type="predicted"/>